<accession>A0A972NWW1</accession>
<protein>
    <recommendedName>
        <fullName evidence="1">Cupin type-2 domain-containing protein</fullName>
    </recommendedName>
</protein>
<organism evidence="2 3">
    <name type="scientific">Paraburkholderia elongata</name>
    <dbReference type="NCBI Taxonomy" id="2675747"/>
    <lineage>
        <taxon>Bacteria</taxon>
        <taxon>Pseudomonadati</taxon>
        <taxon>Pseudomonadota</taxon>
        <taxon>Betaproteobacteria</taxon>
        <taxon>Burkholderiales</taxon>
        <taxon>Burkholderiaceae</taxon>
        <taxon>Paraburkholderia</taxon>
    </lineage>
</organism>
<dbReference type="Pfam" id="PF07883">
    <property type="entry name" value="Cupin_2"/>
    <property type="match status" value="1"/>
</dbReference>
<gene>
    <name evidence="2" type="ORF">GNZ13_43575</name>
</gene>
<name>A0A972NWW1_9BURK</name>
<keyword evidence="3" id="KW-1185">Reference proteome</keyword>
<dbReference type="RefSeq" id="WP_172176717.1">
    <property type="nucleotide sequence ID" value="NZ_WOEZ01000260.1"/>
</dbReference>
<dbReference type="InterPro" id="IPR013096">
    <property type="entry name" value="Cupin_2"/>
</dbReference>
<sequence length="134" mass="14798">MKRSESRYVQDDLHHALRRPVFGLHPVLTGKAEEVLHFIRGKGNAVVEGRDYLIAPGMTVFPGPQKSHTVINDGTEDLHWAWFFLPSGLETFFKAIGRQRSPADGAPDAFARPENVRAIETSTGFSSVAANRLG</sequence>
<evidence type="ECO:0000259" key="1">
    <source>
        <dbReference type="Pfam" id="PF07883"/>
    </source>
</evidence>
<dbReference type="EMBL" id="WOEZ01000260">
    <property type="protein sequence ID" value="NPT61236.1"/>
    <property type="molecule type" value="Genomic_DNA"/>
</dbReference>
<evidence type="ECO:0000313" key="2">
    <source>
        <dbReference type="EMBL" id="NPT61236.1"/>
    </source>
</evidence>
<dbReference type="InterPro" id="IPR014710">
    <property type="entry name" value="RmlC-like_jellyroll"/>
</dbReference>
<feature type="domain" description="Cupin type-2" evidence="1">
    <location>
        <begin position="32"/>
        <end position="83"/>
    </location>
</feature>
<evidence type="ECO:0000313" key="3">
    <source>
        <dbReference type="Proteomes" id="UP000655523"/>
    </source>
</evidence>
<dbReference type="SUPFAM" id="SSF51182">
    <property type="entry name" value="RmlC-like cupins"/>
    <property type="match status" value="1"/>
</dbReference>
<proteinExistence type="predicted"/>
<dbReference type="Proteomes" id="UP000655523">
    <property type="component" value="Unassembled WGS sequence"/>
</dbReference>
<dbReference type="InterPro" id="IPR011051">
    <property type="entry name" value="RmlC_Cupin_sf"/>
</dbReference>
<reference evidence="2 3" key="1">
    <citation type="submission" date="2019-11" db="EMBL/GenBank/DDBJ databases">
        <title>Metabolism of dissolved organic matter in forest soils.</title>
        <authorList>
            <person name="Cyle K.T."/>
            <person name="Wilhelm R.C."/>
            <person name="Martinez C.E."/>
        </authorList>
    </citation>
    <scope>NUCLEOTIDE SEQUENCE [LARGE SCALE GENOMIC DNA]</scope>
    <source>
        <strain evidence="2 3">5N</strain>
    </source>
</reference>
<dbReference type="Gene3D" id="2.60.120.10">
    <property type="entry name" value="Jelly Rolls"/>
    <property type="match status" value="1"/>
</dbReference>
<comment type="caution">
    <text evidence="2">The sequence shown here is derived from an EMBL/GenBank/DDBJ whole genome shotgun (WGS) entry which is preliminary data.</text>
</comment>
<dbReference type="AlphaFoldDB" id="A0A972NWW1"/>